<dbReference type="EMBL" id="JADPRT010000001">
    <property type="protein sequence ID" value="MBF9066534.1"/>
    <property type="molecule type" value="Genomic_DNA"/>
</dbReference>
<dbReference type="Gene3D" id="3.40.50.1000">
    <property type="entry name" value="HAD superfamily/HAD-like"/>
    <property type="match status" value="1"/>
</dbReference>
<feature type="region of interest" description="Disordered" evidence="1">
    <location>
        <begin position="941"/>
        <end position="965"/>
    </location>
</feature>
<evidence type="ECO:0000313" key="2">
    <source>
        <dbReference type="EMBL" id="MBF9066534.1"/>
    </source>
</evidence>
<dbReference type="AlphaFoldDB" id="A0A931AX84"/>
<accession>A0A931AX84</accession>
<keyword evidence="3" id="KW-1185">Reference proteome</keyword>
<comment type="caution">
    <text evidence="2">The sequence shown here is derived from an EMBL/GenBank/DDBJ whole genome shotgun (WGS) entry which is preliminary data.</text>
</comment>
<name>A0A931AX84_9ACTN</name>
<dbReference type="GO" id="GO:0016791">
    <property type="term" value="F:phosphatase activity"/>
    <property type="evidence" value="ECO:0007669"/>
    <property type="project" value="TreeGrafter"/>
</dbReference>
<proteinExistence type="predicted"/>
<dbReference type="InterPro" id="IPR029057">
    <property type="entry name" value="PRTase-like"/>
</dbReference>
<dbReference type="PANTHER" id="PTHR10000">
    <property type="entry name" value="PHOSPHOSERINE PHOSPHATASE"/>
    <property type="match status" value="1"/>
</dbReference>
<evidence type="ECO:0000256" key="1">
    <source>
        <dbReference type="SAM" id="MobiDB-lite"/>
    </source>
</evidence>
<dbReference type="GO" id="GO:0000287">
    <property type="term" value="F:magnesium ion binding"/>
    <property type="evidence" value="ECO:0007669"/>
    <property type="project" value="TreeGrafter"/>
</dbReference>
<dbReference type="SUPFAM" id="SSF56784">
    <property type="entry name" value="HAD-like"/>
    <property type="match status" value="1"/>
</dbReference>
<protein>
    <recommendedName>
        <fullName evidence="4">Hydroxymethylpyrimidine pyrophosphatase-like HAD family hydrolase</fullName>
    </recommendedName>
</protein>
<evidence type="ECO:0008006" key="4">
    <source>
        <dbReference type="Google" id="ProtNLM"/>
    </source>
</evidence>
<organism evidence="2 3">
    <name type="scientific">Streptacidiphilus fuscans</name>
    <dbReference type="NCBI Taxonomy" id="2789292"/>
    <lineage>
        <taxon>Bacteria</taxon>
        <taxon>Bacillati</taxon>
        <taxon>Actinomycetota</taxon>
        <taxon>Actinomycetes</taxon>
        <taxon>Kitasatosporales</taxon>
        <taxon>Streptomycetaceae</taxon>
        <taxon>Streptacidiphilus</taxon>
    </lineage>
</organism>
<dbReference type="GO" id="GO:0005829">
    <property type="term" value="C:cytosol"/>
    <property type="evidence" value="ECO:0007669"/>
    <property type="project" value="TreeGrafter"/>
</dbReference>
<dbReference type="RefSeq" id="WP_196191735.1">
    <property type="nucleotide sequence ID" value="NZ_JADPRT010000001.1"/>
</dbReference>
<evidence type="ECO:0000313" key="3">
    <source>
        <dbReference type="Proteomes" id="UP000657385"/>
    </source>
</evidence>
<gene>
    <name evidence="2" type="ORF">I2501_00605</name>
</gene>
<sequence>MSASRSEVDPSAALGNVGGPVPDPFATLDETLAGLGRSLAEGEWLDAYLWAAGALQIVEDRIDSVSWPPRRLLTHLAKRDGDSSALRVGFELLEAAEAAYRASPPTRALRAWAADAAALTLALAGMVMGDDSTCAPQSAVAGRVLAGPGRGSRRLVARDLLRPPACFRSFDQHPADVAALARRYSEAYPAREPPLLVLGIRTSGSYLAPLLAAALRRDGHTRVDWATTRPGAPLPARAAFGVAARLLLVDDPPVTGGSLADVAAALVREGVPSQAVVPVFACFDDPPVVPDRLARYGCVMLPGSAWHVRELLSPPALREAVPRLLAGVRVLDVRVPEPGRASRGGHLRVPLDVVVAGDGGESQELALCAEWTGVGRFGRLAVATADVLRGLVPRVHGFADGVLLRDRLDGPDAATVPSSQVTPGEAAAYVVRREDRLGLGEDRSGHLGGRDPVWESAARMLAPVLGRAGVLLRPALVQPLTRSLLAAAPRPCLVDGRTAPWRWAPDGSRASRKLDWAEGGFSSLDLACYDAAYDLAGFVAHGDFDDAVEAEDVDDAVEHELLRAYADLTGRQIAPARWFLFQLVQAGNAVRLAQGRGDTRALRAHARRAKARAAQRFLAGALLADLDDRVIDESSTSLVVLDIDGVLETDALGFPSASPLGMLALRALRAHGFRTVLATGRSLAEVRDRCAAYGLTGGVGEYGAVCFDAASDRQRVVLDDARRAEGDGGLAALLASRTGHETDPLSHWCVRASVRGTDGRRTGLSAAETEELLRSEPFGRLFEAVPGDAQTDFVPRGADKAAGVRALFTLMGEPVEPPLLAVGDGSADLPLLRWARHAAVPAHARRLSGDGVRATRGAYQAGLADAVATLLGHRPGHCPLCRPPALPVETRAVLDVLALPEAGRSGALARLARLALADAGLVARHEAELLHARRPFGDSLHLVTTGTPRPQPAPAARPTPGSRAA</sequence>
<dbReference type="SUPFAM" id="SSF53271">
    <property type="entry name" value="PRTase-like"/>
    <property type="match status" value="1"/>
</dbReference>
<dbReference type="PANTHER" id="PTHR10000:SF8">
    <property type="entry name" value="HAD SUPERFAMILY HYDROLASE-LIKE, TYPE 3"/>
    <property type="match status" value="1"/>
</dbReference>
<dbReference type="InterPro" id="IPR036412">
    <property type="entry name" value="HAD-like_sf"/>
</dbReference>
<feature type="region of interest" description="Disordered" evidence="1">
    <location>
        <begin position="1"/>
        <end position="20"/>
    </location>
</feature>
<reference evidence="2" key="1">
    <citation type="submission" date="2020-11" db="EMBL/GenBank/DDBJ databases">
        <title>Isolation and identification of active actinomycetes.</title>
        <authorList>
            <person name="Yu B."/>
        </authorList>
    </citation>
    <scope>NUCLEOTIDE SEQUENCE</scope>
    <source>
        <strain evidence="2">NEAU-YB345</strain>
    </source>
</reference>
<dbReference type="InterPro" id="IPR023214">
    <property type="entry name" value="HAD_sf"/>
</dbReference>
<dbReference type="Gene3D" id="3.40.50.2020">
    <property type="match status" value="1"/>
</dbReference>
<dbReference type="Proteomes" id="UP000657385">
    <property type="component" value="Unassembled WGS sequence"/>
</dbReference>